<name>A0A3P6SD97_LITSI</name>
<feature type="compositionally biased region" description="Basic and acidic residues" evidence="2">
    <location>
        <begin position="59"/>
        <end position="71"/>
    </location>
</feature>
<dbReference type="PANTHER" id="PTHR22947">
    <property type="entry name" value="MAJOR SPERM PROTEIN"/>
    <property type="match status" value="1"/>
</dbReference>
<keyword evidence="1" id="KW-0206">Cytoskeleton</keyword>
<comment type="function">
    <text evidence="1">Central component in molecular interactions underlying sperm crawling. Forms an extensive filament system that extends from sperm villipoda, along the leading edge of the pseudopod.</text>
</comment>
<protein>
    <recommendedName>
        <fullName evidence="1">Major sperm protein</fullName>
    </recommendedName>
</protein>
<evidence type="ECO:0000256" key="3">
    <source>
        <dbReference type="SAM" id="Phobius"/>
    </source>
</evidence>
<keyword evidence="3" id="KW-0472">Membrane</keyword>
<dbReference type="Gene3D" id="2.60.40.10">
    <property type="entry name" value="Immunoglobulins"/>
    <property type="match status" value="1"/>
</dbReference>
<reference evidence="5 6" key="1">
    <citation type="submission" date="2018-08" db="EMBL/GenBank/DDBJ databases">
        <authorList>
            <person name="Laetsch R D."/>
            <person name="Stevens L."/>
            <person name="Kumar S."/>
            <person name="Blaxter L. M."/>
        </authorList>
    </citation>
    <scope>NUCLEOTIDE SEQUENCE [LARGE SCALE GENOMIC DNA]</scope>
</reference>
<feature type="compositionally biased region" description="Basic and acidic residues" evidence="2">
    <location>
        <begin position="32"/>
        <end position="43"/>
    </location>
</feature>
<feature type="transmembrane region" description="Helical" evidence="3">
    <location>
        <begin position="6"/>
        <end position="28"/>
    </location>
</feature>
<dbReference type="Pfam" id="PF00635">
    <property type="entry name" value="Motile_Sperm"/>
    <property type="match status" value="1"/>
</dbReference>
<dbReference type="InterPro" id="IPR051774">
    <property type="entry name" value="Sperm-specific_class_P"/>
</dbReference>
<evidence type="ECO:0000313" key="6">
    <source>
        <dbReference type="Proteomes" id="UP000277928"/>
    </source>
</evidence>
<feature type="region of interest" description="Disordered" evidence="2">
    <location>
        <begin position="32"/>
        <end position="130"/>
    </location>
</feature>
<dbReference type="AlphaFoldDB" id="A0A3P6SD97"/>
<keyword evidence="3" id="KW-0812">Transmembrane</keyword>
<feature type="compositionally biased region" description="Basic residues" evidence="2">
    <location>
        <begin position="83"/>
        <end position="96"/>
    </location>
</feature>
<feature type="compositionally biased region" description="Basic and acidic residues" evidence="2">
    <location>
        <begin position="115"/>
        <end position="126"/>
    </location>
</feature>
<accession>A0A3P6SD97</accession>
<dbReference type="InterPro" id="IPR008962">
    <property type="entry name" value="PapD-like_sf"/>
</dbReference>
<dbReference type="PANTHER" id="PTHR22947:SF12">
    <property type="entry name" value="MAJOR SPERM PROTEIN"/>
    <property type="match status" value="1"/>
</dbReference>
<gene>
    <name evidence="5" type="ORF">NLS_LOCUS2283</name>
</gene>
<dbReference type="STRING" id="42156.A0A3P6SD97"/>
<proteinExistence type="predicted"/>
<evidence type="ECO:0000313" key="5">
    <source>
        <dbReference type="EMBL" id="VDK73922.1"/>
    </source>
</evidence>
<dbReference type="OMA" id="RWERFRK"/>
<dbReference type="InterPro" id="IPR013783">
    <property type="entry name" value="Ig-like_fold"/>
</dbReference>
<dbReference type="InterPro" id="IPR000535">
    <property type="entry name" value="MSP_dom"/>
</dbReference>
<evidence type="ECO:0000256" key="1">
    <source>
        <dbReference type="RuleBase" id="RU003425"/>
    </source>
</evidence>
<keyword evidence="3" id="KW-1133">Transmembrane helix</keyword>
<feature type="domain" description="MSP" evidence="4">
    <location>
        <begin position="145"/>
        <end position="256"/>
    </location>
</feature>
<feature type="compositionally biased region" description="Low complexity" evidence="2">
    <location>
        <begin position="72"/>
        <end position="82"/>
    </location>
</feature>
<organism evidence="5 6">
    <name type="scientific">Litomosoides sigmodontis</name>
    <name type="common">Filarial nematode worm</name>
    <dbReference type="NCBI Taxonomy" id="42156"/>
    <lineage>
        <taxon>Eukaryota</taxon>
        <taxon>Metazoa</taxon>
        <taxon>Ecdysozoa</taxon>
        <taxon>Nematoda</taxon>
        <taxon>Chromadorea</taxon>
        <taxon>Rhabditida</taxon>
        <taxon>Spirurina</taxon>
        <taxon>Spiruromorpha</taxon>
        <taxon>Filarioidea</taxon>
        <taxon>Onchocercidae</taxon>
        <taxon>Litomosoides</taxon>
    </lineage>
</organism>
<dbReference type="SUPFAM" id="SSF49354">
    <property type="entry name" value="PapD-like"/>
    <property type="match status" value="1"/>
</dbReference>
<evidence type="ECO:0000259" key="4">
    <source>
        <dbReference type="PROSITE" id="PS50202"/>
    </source>
</evidence>
<keyword evidence="6" id="KW-1185">Reference proteome</keyword>
<dbReference type="Proteomes" id="UP000277928">
    <property type="component" value="Unassembled WGS sequence"/>
</dbReference>
<dbReference type="EMBL" id="UYRX01000102">
    <property type="protein sequence ID" value="VDK73922.1"/>
    <property type="molecule type" value="Genomic_DNA"/>
</dbReference>
<dbReference type="PROSITE" id="PS50202">
    <property type="entry name" value="MSP"/>
    <property type="match status" value="1"/>
</dbReference>
<dbReference type="OrthoDB" id="5866971at2759"/>
<keyword evidence="1" id="KW-0963">Cytoplasm</keyword>
<sequence>MDASLILQGLIYITLLPSFLITASLIICESSRPQREPAKETISGKKNVTAGSGTIGGIDELKSQCETKSTESTKTQKSTSKSSKSRLKLKKARRLSRANELSKSTKSVERVSPQEARKSSRWERFRKPQTSSTITCNIGEKLKKGMKMEPRLLNWNISGGVQRVYLTNQSNERRAIKVKCSDNDLYRVSHVFTFVEPGEMVSIDILRQNGGAKPDKMIFLFTKAEKSDESASKLFNKVSVYPMLTLPLTVNNPLAD</sequence>
<evidence type="ECO:0000256" key="2">
    <source>
        <dbReference type="SAM" id="MobiDB-lite"/>
    </source>
</evidence>